<feature type="domain" description="PAS" evidence="2">
    <location>
        <begin position="338"/>
        <end position="403"/>
    </location>
</feature>
<keyword evidence="1" id="KW-0472">Membrane</keyword>
<name>D1B898_THEAS</name>
<dbReference type="InterPro" id="IPR000014">
    <property type="entry name" value="PAS"/>
</dbReference>
<proteinExistence type="predicted"/>
<dbReference type="InterPro" id="IPR007892">
    <property type="entry name" value="CHASE4"/>
</dbReference>
<dbReference type="CDD" id="cd00130">
    <property type="entry name" value="PAS"/>
    <property type="match status" value="1"/>
</dbReference>
<evidence type="ECO:0000313" key="4">
    <source>
        <dbReference type="Proteomes" id="UP000002030"/>
    </source>
</evidence>
<dbReference type="HOGENOM" id="CLU_571915_0_0_0"/>
<dbReference type="STRING" id="525903.Taci_0264"/>
<dbReference type="SMART" id="SM00091">
    <property type="entry name" value="PAS"/>
    <property type="match status" value="1"/>
</dbReference>
<dbReference type="eggNOG" id="COG3322">
    <property type="taxonomic scope" value="Bacteria"/>
</dbReference>
<keyword evidence="4" id="KW-1185">Reference proteome</keyword>
<organism evidence="3 4">
    <name type="scientific">Thermanaerovibrio acidaminovorans (strain ATCC 49978 / DSM 6589 / Su883)</name>
    <name type="common">Selenomonas acidaminovorans</name>
    <dbReference type="NCBI Taxonomy" id="525903"/>
    <lineage>
        <taxon>Bacteria</taxon>
        <taxon>Thermotogati</taxon>
        <taxon>Synergistota</taxon>
        <taxon>Synergistia</taxon>
        <taxon>Synergistales</taxon>
        <taxon>Synergistaceae</taxon>
        <taxon>Thermanaerovibrio</taxon>
    </lineage>
</organism>
<accession>D1B898</accession>
<dbReference type="EnsemblBacteria" id="ACZ18501">
    <property type="protein sequence ID" value="ACZ18501"/>
    <property type="gene ID" value="Taci_0264"/>
</dbReference>
<gene>
    <name evidence="3" type="ordered locus">Taci_0264</name>
</gene>
<evidence type="ECO:0000313" key="3">
    <source>
        <dbReference type="EMBL" id="ACZ18501.1"/>
    </source>
</evidence>
<dbReference type="Proteomes" id="UP000002030">
    <property type="component" value="Chromosome"/>
</dbReference>
<reference evidence="3 4" key="1">
    <citation type="journal article" date="2009" name="Stand. Genomic Sci.">
        <title>Complete genome sequence of Thermanaerovibrio acidaminovorans type strain (Su883).</title>
        <authorList>
            <person name="Chovatia M."/>
            <person name="Sikorski J."/>
            <person name="Schroder M."/>
            <person name="Lapidus A."/>
            <person name="Nolan M."/>
            <person name="Tice H."/>
            <person name="Glavina Del Rio T."/>
            <person name="Copeland A."/>
            <person name="Cheng J.F."/>
            <person name="Lucas S."/>
            <person name="Chen F."/>
            <person name="Bruce D."/>
            <person name="Goodwin L."/>
            <person name="Pitluck S."/>
            <person name="Ivanova N."/>
            <person name="Mavromatis K."/>
            <person name="Ovchinnikova G."/>
            <person name="Pati A."/>
            <person name="Chen A."/>
            <person name="Palaniappan K."/>
            <person name="Land M."/>
            <person name="Hauser L."/>
            <person name="Chang Y.J."/>
            <person name="Jeffries C.D."/>
            <person name="Chain P."/>
            <person name="Saunders E."/>
            <person name="Detter J.C."/>
            <person name="Brettin T."/>
            <person name="Rohde M."/>
            <person name="Goker M."/>
            <person name="Spring S."/>
            <person name="Bristow J."/>
            <person name="Markowitz V."/>
            <person name="Hugenholtz P."/>
            <person name="Kyrpides N.C."/>
            <person name="Klenk H.P."/>
            <person name="Eisen J.A."/>
        </authorList>
    </citation>
    <scope>NUCLEOTIDE SEQUENCE [LARGE SCALE GENOMIC DNA]</scope>
    <source>
        <strain evidence="4">ATCC 49978 / DSM 6589 / Su883</strain>
    </source>
</reference>
<dbReference type="EMBL" id="CP001818">
    <property type="protein sequence ID" value="ACZ18501.1"/>
    <property type="molecule type" value="Genomic_DNA"/>
</dbReference>
<feature type="transmembrane region" description="Helical" evidence="1">
    <location>
        <begin position="255"/>
        <end position="277"/>
    </location>
</feature>
<protein>
    <submittedName>
        <fullName evidence="3">PAS/PAC sensor protein</fullName>
    </submittedName>
</protein>
<dbReference type="AlphaFoldDB" id="D1B898"/>
<keyword evidence="1" id="KW-1133">Transmembrane helix</keyword>
<evidence type="ECO:0000256" key="1">
    <source>
        <dbReference type="SAM" id="Phobius"/>
    </source>
</evidence>
<dbReference type="SUPFAM" id="SSF55785">
    <property type="entry name" value="PYP-like sensor domain (PAS domain)"/>
    <property type="match status" value="1"/>
</dbReference>
<dbReference type="Pfam" id="PF05228">
    <property type="entry name" value="CHASE4"/>
    <property type="match status" value="1"/>
</dbReference>
<dbReference type="InterPro" id="IPR035965">
    <property type="entry name" value="PAS-like_dom_sf"/>
</dbReference>
<sequence>MREVRFKVPLMFTLLFLALSGILYLSLLARADRVLYQLELSNGIKGGEAVRNFLDHQARQLDLLCLDWASWDQMYHFVEGRMESFERQILSYESLENAEVSHGALFRRDLTVVWHGKPEGRIRSVVPCAPEELTKLRETVIRAERYGYARGLTVMSDRILMVSARQVKDTAMGLPYNGWLVLARPLASAGELRRVLPSLVDVRPSQVAMEPKVVTVPVSPSVMETRVPLMDITGRWSMEARLRVDRWIAMGLRELMGMVLVGIAMLGVSLGTAIFLWHRTSISQPLEEMRRRISRMISEGGLRPLEAPSEELESVVGLANLLIRHCTTMERRLIGENRRIREILDGMDLLVALCTTSGDVTFANRAMRDLFDSLEPLVGRKIWEIGDVEDRERIRDRFLATAEGAPQLIRVHLREKRTSMVMNMSHVHRVGGDGEVLVLCRRSSAHIPPGIFA</sequence>
<dbReference type="KEGG" id="tai:Taci_0264"/>
<dbReference type="RefSeq" id="WP_012869017.1">
    <property type="nucleotide sequence ID" value="NC_013522.1"/>
</dbReference>
<keyword evidence="1" id="KW-0812">Transmembrane</keyword>
<dbReference type="OrthoDB" id="315417at2"/>
<dbReference type="Pfam" id="PF13188">
    <property type="entry name" value="PAS_8"/>
    <property type="match status" value="1"/>
</dbReference>
<evidence type="ECO:0000259" key="2">
    <source>
        <dbReference type="SMART" id="SM00091"/>
    </source>
</evidence>
<dbReference type="Gene3D" id="3.30.450.20">
    <property type="entry name" value="PAS domain"/>
    <property type="match status" value="1"/>
</dbReference>